<dbReference type="InParanoid" id="A0A7M7KDB2"/>
<accession>A0A7M7KDB2</accession>
<dbReference type="OrthoDB" id="6483708at2759"/>
<dbReference type="RefSeq" id="XP_022665130.1">
    <property type="nucleotide sequence ID" value="XM_022809395.1"/>
</dbReference>
<sequence>MNAKMLIEQTRTHLTLFYAVHVMLVEVRCSEDPNFMEQVMPEVCKASNNFTERIWHLACIEHLMGYHLENAADTCFKVVQNLTGWPEMIDIVCAGDENRGSSSIKSCFSKSISEYLMFDARDVDKITRECRNKSPPEDSTVIVE</sequence>
<keyword evidence="2" id="KW-1185">Reference proteome</keyword>
<dbReference type="KEGG" id="vde:111252050"/>
<dbReference type="Proteomes" id="UP000594260">
    <property type="component" value="Unplaced"/>
</dbReference>
<dbReference type="EnsemblMetazoa" id="XM_022809395">
    <property type="protein sequence ID" value="XP_022665130"/>
    <property type="gene ID" value="LOC111252050"/>
</dbReference>
<dbReference type="GeneID" id="111252050"/>
<proteinExistence type="predicted"/>
<protein>
    <submittedName>
        <fullName evidence="1">Uncharacterized protein</fullName>
    </submittedName>
</protein>
<evidence type="ECO:0000313" key="2">
    <source>
        <dbReference type="Proteomes" id="UP000594260"/>
    </source>
</evidence>
<name>A0A7M7KDB2_VARDE</name>
<dbReference type="AlphaFoldDB" id="A0A7M7KDB2"/>
<organism evidence="1 2">
    <name type="scientific">Varroa destructor</name>
    <name type="common">Honeybee mite</name>
    <dbReference type="NCBI Taxonomy" id="109461"/>
    <lineage>
        <taxon>Eukaryota</taxon>
        <taxon>Metazoa</taxon>
        <taxon>Ecdysozoa</taxon>
        <taxon>Arthropoda</taxon>
        <taxon>Chelicerata</taxon>
        <taxon>Arachnida</taxon>
        <taxon>Acari</taxon>
        <taxon>Parasitiformes</taxon>
        <taxon>Mesostigmata</taxon>
        <taxon>Gamasina</taxon>
        <taxon>Dermanyssoidea</taxon>
        <taxon>Varroidae</taxon>
        <taxon>Varroa</taxon>
    </lineage>
</organism>
<reference evidence="1" key="1">
    <citation type="submission" date="2021-01" db="UniProtKB">
        <authorList>
            <consortium name="EnsemblMetazoa"/>
        </authorList>
    </citation>
    <scope>IDENTIFICATION</scope>
</reference>
<dbReference type="OMA" id="YCFSSVN"/>
<evidence type="ECO:0000313" key="1">
    <source>
        <dbReference type="EnsemblMetazoa" id="XP_022665130"/>
    </source>
</evidence>